<evidence type="ECO:0000313" key="2">
    <source>
        <dbReference type="Proteomes" id="UP001151133"/>
    </source>
</evidence>
<dbReference type="AlphaFoldDB" id="A0A9X3CAH7"/>
<reference evidence="1" key="1">
    <citation type="submission" date="2022-10" db="EMBL/GenBank/DDBJ databases">
        <title>Two novel species of Flavobacterium.</title>
        <authorList>
            <person name="Liu Q."/>
            <person name="Xin Y.-H."/>
        </authorList>
    </citation>
    <scope>NUCLEOTIDE SEQUENCE</scope>
    <source>
        <strain evidence="1">LS1R47</strain>
    </source>
</reference>
<sequence length="278" mass="32753">MNIIQLFSLLDLKTDQILEFGSQDYIRIEKKINFEKKINPEIDSNVSKNLISALKEYKEELLFILSNPIFFNFFTHKNFSKSYFLNYNLTVSDERMRDFIVLFLADDLISFFSLKLSKSTCENFKELDSLLDLKRYFPEGIIYKMTLLVYSKLDFAVSQLSVLNTNNYSSIHYIEYKAFYDLLSHFATIELDQKMDNLLSLVVRSYKKNTSSNFFSSVIKSMVFYNAFNENMSKTLVKNRDLLLVSIEDEDYEKMHRVIKIIIAVVFLLIAFNKTRCS</sequence>
<keyword evidence="2" id="KW-1185">Reference proteome</keyword>
<name>A0A9X3CAH7_9FLAO</name>
<evidence type="ECO:0000313" key="1">
    <source>
        <dbReference type="EMBL" id="MCV9934619.1"/>
    </source>
</evidence>
<gene>
    <name evidence="1" type="ORF">OIU80_20240</name>
</gene>
<dbReference type="RefSeq" id="WP_264288786.1">
    <property type="nucleotide sequence ID" value="NZ_JAOZEV010000031.1"/>
</dbReference>
<accession>A0A9X3CAH7</accession>
<dbReference type="Proteomes" id="UP001151133">
    <property type="component" value="Unassembled WGS sequence"/>
</dbReference>
<dbReference type="EMBL" id="JAOZEV010000031">
    <property type="protein sequence ID" value="MCV9934619.1"/>
    <property type="molecule type" value="Genomic_DNA"/>
</dbReference>
<organism evidence="1 2">
    <name type="scientific">Flavobacterium frigoritolerans</name>
    <dbReference type="NCBI Taxonomy" id="2987686"/>
    <lineage>
        <taxon>Bacteria</taxon>
        <taxon>Pseudomonadati</taxon>
        <taxon>Bacteroidota</taxon>
        <taxon>Flavobacteriia</taxon>
        <taxon>Flavobacteriales</taxon>
        <taxon>Flavobacteriaceae</taxon>
        <taxon>Flavobacterium</taxon>
    </lineage>
</organism>
<protein>
    <submittedName>
        <fullName evidence="1">Uncharacterized protein</fullName>
    </submittedName>
</protein>
<comment type="caution">
    <text evidence="1">The sequence shown here is derived from an EMBL/GenBank/DDBJ whole genome shotgun (WGS) entry which is preliminary data.</text>
</comment>
<proteinExistence type="predicted"/>